<dbReference type="GO" id="GO:0016491">
    <property type="term" value="F:oxidoreductase activity"/>
    <property type="evidence" value="ECO:0007669"/>
    <property type="project" value="InterPro"/>
</dbReference>
<dbReference type="SUPFAM" id="SSF52218">
    <property type="entry name" value="Flavoproteins"/>
    <property type="match status" value="1"/>
</dbReference>
<name>A0A4P9K301_9GAMM</name>
<evidence type="ECO:0000256" key="2">
    <source>
        <dbReference type="ARBA" id="ARBA00022643"/>
    </source>
</evidence>
<comment type="cofactor">
    <cofactor evidence="1">
        <name>FMN</name>
        <dbReference type="ChEBI" id="CHEBI:58210"/>
    </cofactor>
</comment>
<dbReference type="GO" id="GO:0005829">
    <property type="term" value="C:cytosol"/>
    <property type="evidence" value="ECO:0007669"/>
    <property type="project" value="TreeGrafter"/>
</dbReference>
<dbReference type="InterPro" id="IPR005025">
    <property type="entry name" value="FMN_Rdtase-like_dom"/>
</dbReference>
<keyword evidence="2" id="KW-0285">Flavoprotein</keyword>
<accession>A0A4P9K301</accession>
<evidence type="ECO:0000313" key="5">
    <source>
        <dbReference type="Proteomes" id="UP000304864"/>
    </source>
</evidence>
<feature type="domain" description="NADPH-dependent FMN reductase-like" evidence="3">
    <location>
        <begin position="1"/>
        <end position="147"/>
    </location>
</feature>
<dbReference type="KEGG" id="thig:FE785_00415"/>
<dbReference type="RefSeq" id="WP_138563316.1">
    <property type="nucleotide sequence ID" value="NZ_CP040602.1"/>
</dbReference>
<sequence>MKIVAFSGSLRANSINSGLLRSLQAIGAYNVQIEIIDYSDVPLYNQDVNDAGMHESVELIGDKISAADAVIIAVPEYNYSFPGVLKNLLDWLSRVESKPFDNKPLALLGASPAMNGTVRAQMHLRQVLVYLNARMLNKPELSINQSNHKFDSQGNLIDKDSLRYLDRFLQALIQFTDN</sequence>
<proteinExistence type="predicted"/>
<dbReference type="Gene3D" id="3.40.50.360">
    <property type="match status" value="1"/>
</dbReference>
<dbReference type="PANTHER" id="PTHR30543">
    <property type="entry name" value="CHROMATE REDUCTASE"/>
    <property type="match status" value="1"/>
</dbReference>
<keyword evidence="2" id="KW-0288">FMN</keyword>
<dbReference type="EMBL" id="CP040602">
    <property type="protein sequence ID" value="QCU89195.1"/>
    <property type="molecule type" value="Genomic_DNA"/>
</dbReference>
<protein>
    <submittedName>
        <fullName evidence="4">NAD(P)H-dependent oxidoreductase</fullName>
    </submittedName>
</protein>
<gene>
    <name evidence="4" type="ORF">FE785_00415</name>
</gene>
<organism evidence="4 5">
    <name type="scientific">Thiomicrorhabdus sediminis</name>
    <dbReference type="NCBI Taxonomy" id="2580412"/>
    <lineage>
        <taxon>Bacteria</taxon>
        <taxon>Pseudomonadati</taxon>
        <taxon>Pseudomonadota</taxon>
        <taxon>Gammaproteobacteria</taxon>
        <taxon>Thiotrichales</taxon>
        <taxon>Piscirickettsiaceae</taxon>
        <taxon>Thiomicrorhabdus</taxon>
    </lineage>
</organism>
<dbReference type="GO" id="GO:0010181">
    <property type="term" value="F:FMN binding"/>
    <property type="evidence" value="ECO:0007669"/>
    <property type="project" value="TreeGrafter"/>
</dbReference>
<keyword evidence="5" id="KW-1185">Reference proteome</keyword>
<evidence type="ECO:0000259" key="3">
    <source>
        <dbReference type="Pfam" id="PF03358"/>
    </source>
</evidence>
<dbReference type="PANTHER" id="PTHR30543:SF21">
    <property type="entry name" value="NAD(P)H-DEPENDENT FMN REDUCTASE LOT6"/>
    <property type="match status" value="1"/>
</dbReference>
<evidence type="ECO:0000256" key="1">
    <source>
        <dbReference type="ARBA" id="ARBA00001917"/>
    </source>
</evidence>
<dbReference type="AlphaFoldDB" id="A0A4P9K301"/>
<reference evidence="4 5" key="1">
    <citation type="submission" date="2019-05" db="EMBL/GenBank/DDBJ databases">
        <title>Thiomicrorhabdus sediminis sp. nov, a novel sulfur-oxidizing bacterium isolated from coastal sediment.</title>
        <authorList>
            <person name="Liu X."/>
        </authorList>
    </citation>
    <scope>NUCLEOTIDE SEQUENCE [LARGE SCALE GENOMIC DNA]</scope>
    <source>
        <strain evidence="4 5">G1</strain>
    </source>
</reference>
<dbReference type="InterPro" id="IPR029039">
    <property type="entry name" value="Flavoprotein-like_sf"/>
</dbReference>
<dbReference type="Pfam" id="PF03358">
    <property type="entry name" value="FMN_red"/>
    <property type="match status" value="1"/>
</dbReference>
<dbReference type="OrthoDB" id="9812295at2"/>
<evidence type="ECO:0000313" key="4">
    <source>
        <dbReference type="EMBL" id="QCU89195.1"/>
    </source>
</evidence>
<dbReference type="Proteomes" id="UP000304864">
    <property type="component" value="Chromosome"/>
</dbReference>
<dbReference type="InterPro" id="IPR050712">
    <property type="entry name" value="NAD(P)H-dep_reductase"/>
</dbReference>